<dbReference type="GO" id="GO:0055105">
    <property type="term" value="F:ubiquitin-protein transferase inhibitor activity"/>
    <property type="evidence" value="ECO:0007669"/>
    <property type="project" value="TreeGrafter"/>
</dbReference>
<comment type="caution">
    <text evidence="1">The sequence shown here is derived from an EMBL/GenBank/DDBJ whole genome shotgun (WGS) entry which is preliminary data.</text>
</comment>
<dbReference type="GO" id="GO:0005737">
    <property type="term" value="C:cytoplasm"/>
    <property type="evidence" value="ECO:0007669"/>
    <property type="project" value="TreeGrafter"/>
</dbReference>
<gene>
    <name evidence="1" type="ORF">PFR002_LOCUS184</name>
</gene>
<name>A0AAV0SSW4_9STRA</name>
<accession>A0AAV0SSW4</accession>
<dbReference type="EMBL" id="CANTFK010000017">
    <property type="protein sequence ID" value="CAI5704472.1"/>
    <property type="molecule type" value="Genomic_DNA"/>
</dbReference>
<dbReference type="PANTHER" id="PTHR15430">
    <property type="entry name" value="GLOMULIN"/>
    <property type="match status" value="1"/>
</dbReference>
<protein>
    <submittedName>
        <fullName evidence="1">Uncharacterized protein</fullName>
    </submittedName>
</protein>
<dbReference type="AlphaFoldDB" id="A0AAV0SSW4"/>
<organism evidence="1 2">
    <name type="scientific">Peronospora farinosa</name>
    <dbReference type="NCBI Taxonomy" id="134698"/>
    <lineage>
        <taxon>Eukaryota</taxon>
        <taxon>Sar</taxon>
        <taxon>Stramenopiles</taxon>
        <taxon>Oomycota</taxon>
        <taxon>Peronosporomycetes</taxon>
        <taxon>Peronosporales</taxon>
        <taxon>Peronosporaceae</taxon>
        <taxon>Peronospora</taxon>
    </lineage>
</organism>
<evidence type="ECO:0000313" key="1">
    <source>
        <dbReference type="EMBL" id="CAI5704472.1"/>
    </source>
</evidence>
<reference evidence="1" key="1">
    <citation type="submission" date="2022-12" db="EMBL/GenBank/DDBJ databases">
        <authorList>
            <person name="Webb A."/>
        </authorList>
    </citation>
    <scope>NUCLEOTIDE SEQUENCE</scope>
    <source>
        <strain evidence="1">Pf2</strain>
    </source>
</reference>
<dbReference type="InterPro" id="IPR019516">
    <property type="entry name" value="Glomulin/ALF4"/>
</dbReference>
<sequence>MGKEELLEALVELQTKTSVNSLCAQFSIIYNALKDIHRKRWRFLEDACSVVLYHVFGLISKGQDEELEDSDRQNPAISTTKAVKLYLQFIEPLIHSTMSIANVMGDEQEATHQQGVLVAALLHLFAKLTGNLGSKELKSRLVADILRCDVDVHVILTTLRFREKLVECRRVLLPSYESDSETESEVELDEEEEEMREFAMEDIQWIVDRVANMWGLTKYRRFLQMSLHKHAFSSWSNQGIGNFIHALMMDELSTLPVVVSPFSWLFHVTAYAHYMICSKDHQDCIRGLGLLRAVDDLCPQGKLIIFVKKGSEAMREKPQSFVDHVAPFRAKEWLSPLIHVITNAMISFREAKDRSTALKVLKELISKLVGDDRFRLLRGLIMKCPYGNVSAVLVDFVREDAVQAWSSSDSSEKYPFKTAAICLLIQDVLSQTEERDLVLQTDLLASCLSLVRFLYVCDKGNETGICTKSVYCGIWEGLVRISKRLHRKIEETTSRHNAKAGLHSIENNYTVLEAALGSTLELLSEPRAPLK</sequence>
<proteinExistence type="predicted"/>
<dbReference type="Proteomes" id="UP001159659">
    <property type="component" value="Unassembled WGS sequence"/>
</dbReference>
<evidence type="ECO:0000313" key="2">
    <source>
        <dbReference type="Proteomes" id="UP001159659"/>
    </source>
</evidence>
<dbReference type="PANTHER" id="PTHR15430:SF1">
    <property type="entry name" value="GLOMULIN"/>
    <property type="match status" value="1"/>
</dbReference>